<dbReference type="AlphaFoldDB" id="A0A2H3P2J9"/>
<accession>A0A2H3P2J9</accession>
<sequence length="237" mass="26646">MMLKKVKSTLVTKMKESPLAWRLARSCGISSHGAIAGRQTDICVEGFESSANSYTLNVIRYVGDDLSIAHHCHTAASVKIAVEHGVPTVVLFRDPEDAIPSVVSRFRPGVYEATVAYTSFYKTVMNLVDDIILVSFDEATSRTEEMIKKVKDLTAVKFNDYESIQEVDQAVKQHIKEWKAKSQDPSTTPLPTAEREKKKGHVREKMHRLPEYNQAANMYQQVCAAYETQQQRIHGNA</sequence>
<dbReference type="EMBL" id="PDEP01000003">
    <property type="protein sequence ID" value="PEN08392.1"/>
    <property type="molecule type" value="Genomic_DNA"/>
</dbReference>
<name>A0A2H3P2J9_9BACT</name>
<feature type="region of interest" description="Disordered" evidence="1">
    <location>
        <begin position="178"/>
        <end position="204"/>
    </location>
</feature>
<comment type="caution">
    <text evidence="2">The sequence shown here is derived from an EMBL/GenBank/DDBJ whole genome shotgun (WGS) entry which is preliminary data.</text>
</comment>
<dbReference type="RefSeq" id="WP_098061432.1">
    <property type="nucleotide sequence ID" value="NZ_PDEP01000003.1"/>
</dbReference>
<proteinExistence type="predicted"/>
<evidence type="ECO:0000313" key="2">
    <source>
        <dbReference type="EMBL" id="PEN08392.1"/>
    </source>
</evidence>
<organism evidence="2 3">
    <name type="scientific">Longimonas halophila</name>
    <dbReference type="NCBI Taxonomy" id="1469170"/>
    <lineage>
        <taxon>Bacteria</taxon>
        <taxon>Pseudomonadati</taxon>
        <taxon>Rhodothermota</taxon>
        <taxon>Rhodothermia</taxon>
        <taxon>Rhodothermales</taxon>
        <taxon>Salisaetaceae</taxon>
        <taxon>Longimonas</taxon>
    </lineage>
</organism>
<dbReference type="OrthoDB" id="1493182at2"/>
<dbReference type="Proteomes" id="UP000221024">
    <property type="component" value="Unassembled WGS sequence"/>
</dbReference>
<protein>
    <recommendedName>
        <fullName evidence="4">Sulfotransferase domain-containing protein</fullName>
    </recommendedName>
</protein>
<evidence type="ECO:0008006" key="4">
    <source>
        <dbReference type="Google" id="ProtNLM"/>
    </source>
</evidence>
<keyword evidence="3" id="KW-1185">Reference proteome</keyword>
<evidence type="ECO:0000256" key="1">
    <source>
        <dbReference type="SAM" id="MobiDB-lite"/>
    </source>
</evidence>
<gene>
    <name evidence="2" type="ORF">CRI93_04570</name>
</gene>
<reference evidence="2 3" key="1">
    <citation type="submission" date="2017-10" db="EMBL/GenBank/DDBJ databases">
        <title>Draft genome of Longimonas halophila.</title>
        <authorList>
            <person name="Goh K.M."/>
            <person name="Shamsir M.S."/>
            <person name="Lim S.W."/>
        </authorList>
    </citation>
    <scope>NUCLEOTIDE SEQUENCE [LARGE SCALE GENOMIC DNA]</scope>
    <source>
        <strain evidence="2 3">KCTC 42399</strain>
    </source>
</reference>
<evidence type="ECO:0000313" key="3">
    <source>
        <dbReference type="Proteomes" id="UP000221024"/>
    </source>
</evidence>